<evidence type="ECO:0000313" key="2">
    <source>
        <dbReference type="Proteomes" id="UP000182121"/>
    </source>
</evidence>
<dbReference type="EMBL" id="FOIO01000057">
    <property type="protein sequence ID" value="SEU09325.1"/>
    <property type="molecule type" value="Genomic_DNA"/>
</dbReference>
<sequence>MNKRRKNKTASGRKQSLVKIVKMRPGMLIILNP</sequence>
<accession>A0A1I0JGG1</accession>
<dbReference type="Proteomes" id="UP000182121">
    <property type="component" value="Unassembled WGS sequence"/>
</dbReference>
<comment type="caution">
    <text evidence="1">The sequence shown here is derived from an EMBL/GenBank/DDBJ whole genome shotgun (WGS) entry which is preliminary data.</text>
</comment>
<name>A0A1I0JGG1_9FIRM</name>
<dbReference type="AlphaFoldDB" id="A0A1I0JGG1"/>
<reference evidence="1 2" key="1">
    <citation type="submission" date="2016-10" db="EMBL/GenBank/DDBJ databases">
        <authorList>
            <person name="Varghese N."/>
            <person name="Submissions S."/>
        </authorList>
    </citation>
    <scope>NUCLEOTIDE SEQUENCE [LARGE SCALE GENOMIC DNA]</scope>
    <source>
        <strain evidence="1 2">NLAE-zl-C196</strain>
    </source>
</reference>
<gene>
    <name evidence="1" type="ORF">SAMN05216521_10578</name>
</gene>
<proteinExistence type="predicted"/>
<organism evidence="1 2">
    <name type="scientific">Enterocloster clostridioformis</name>
    <dbReference type="NCBI Taxonomy" id="1531"/>
    <lineage>
        <taxon>Bacteria</taxon>
        <taxon>Bacillati</taxon>
        <taxon>Bacillota</taxon>
        <taxon>Clostridia</taxon>
        <taxon>Lachnospirales</taxon>
        <taxon>Lachnospiraceae</taxon>
        <taxon>Enterocloster</taxon>
    </lineage>
</organism>
<protein>
    <submittedName>
        <fullName evidence="1">Uncharacterized protein</fullName>
    </submittedName>
</protein>
<evidence type="ECO:0000313" key="1">
    <source>
        <dbReference type="EMBL" id="SEU09325.1"/>
    </source>
</evidence>